<sequence length="195" mass="22142">MDGSNSKKRDLKEVEKYSRGKNNDESEEMRLSKVLKMTKKTKKSRKPSTPRKIHKILDLNDSFSNLSFEADAIKNPHTRSTAQNPPPNPPYHYPASTNPPPSTRPPSFLLPPFTYLRPAPLIQHWGYSQLPNLPSHHPQNFTNKNPNFLLSQAQAGLYLQARQPEAACFTVQDQARLEGLVAFVRANYCSCRIDT</sequence>
<protein>
    <submittedName>
        <fullName evidence="2">Uncharacterized protein</fullName>
    </submittedName>
</protein>
<dbReference type="EMBL" id="CAMPGE010001901">
    <property type="protein sequence ID" value="CAI2360705.1"/>
    <property type="molecule type" value="Genomic_DNA"/>
</dbReference>
<dbReference type="Proteomes" id="UP001295684">
    <property type="component" value="Unassembled WGS sequence"/>
</dbReference>
<evidence type="ECO:0000313" key="3">
    <source>
        <dbReference type="Proteomes" id="UP001295684"/>
    </source>
</evidence>
<reference evidence="2" key="1">
    <citation type="submission" date="2023-07" db="EMBL/GenBank/DDBJ databases">
        <authorList>
            <consortium name="AG Swart"/>
            <person name="Singh M."/>
            <person name="Singh A."/>
            <person name="Seah K."/>
            <person name="Emmerich C."/>
        </authorList>
    </citation>
    <scope>NUCLEOTIDE SEQUENCE</scope>
    <source>
        <strain evidence="2">DP1</strain>
    </source>
</reference>
<organism evidence="2 3">
    <name type="scientific">Euplotes crassus</name>
    <dbReference type="NCBI Taxonomy" id="5936"/>
    <lineage>
        <taxon>Eukaryota</taxon>
        <taxon>Sar</taxon>
        <taxon>Alveolata</taxon>
        <taxon>Ciliophora</taxon>
        <taxon>Intramacronucleata</taxon>
        <taxon>Spirotrichea</taxon>
        <taxon>Hypotrichia</taxon>
        <taxon>Euplotida</taxon>
        <taxon>Euplotidae</taxon>
        <taxon>Moneuplotes</taxon>
    </lineage>
</organism>
<feature type="region of interest" description="Disordered" evidence="1">
    <location>
        <begin position="76"/>
        <end position="106"/>
    </location>
</feature>
<feature type="compositionally biased region" description="Basic and acidic residues" evidence="1">
    <location>
        <begin position="1"/>
        <end position="31"/>
    </location>
</feature>
<feature type="compositionally biased region" description="Pro residues" evidence="1">
    <location>
        <begin position="84"/>
        <end position="104"/>
    </location>
</feature>
<accession>A0AAD1X7V5</accession>
<keyword evidence="3" id="KW-1185">Reference proteome</keyword>
<name>A0AAD1X7V5_EUPCR</name>
<dbReference type="AlphaFoldDB" id="A0AAD1X7V5"/>
<proteinExistence type="predicted"/>
<gene>
    <name evidence="2" type="ORF">ECRASSUSDP1_LOCUS2010</name>
</gene>
<comment type="caution">
    <text evidence="2">The sequence shown here is derived from an EMBL/GenBank/DDBJ whole genome shotgun (WGS) entry which is preliminary data.</text>
</comment>
<evidence type="ECO:0000313" key="2">
    <source>
        <dbReference type="EMBL" id="CAI2360705.1"/>
    </source>
</evidence>
<evidence type="ECO:0000256" key="1">
    <source>
        <dbReference type="SAM" id="MobiDB-lite"/>
    </source>
</evidence>
<feature type="compositionally biased region" description="Basic residues" evidence="1">
    <location>
        <begin position="36"/>
        <end position="54"/>
    </location>
</feature>
<feature type="region of interest" description="Disordered" evidence="1">
    <location>
        <begin position="1"/>
        <end position="56"/>
    </location>
</feature>